<proteinExistence type="predicted"/>
<feature type="transmembrane region" description="Helical" evidence="1">
    <location>
        <begin position="89"/>
        <end position="109"/>
    </location>
</feature>
<name>A0ABT1RVV2_9FIRM</name>
<sequence length="140" mass="14943">MDNKPSGKNMILAASILLLIGGVVTFLSSIVGIAMGGLFASEKDTAGASTLAVLFLVYFITVFLMSIFEIVASIYGIANRNKPQKAKTCLVMGIILVLIAILNILLSFYLGNFGFSLILSLILPLLYMGGALMNRPAHNE</sequence>
<dbReference type="RefSeq" id="WP_066863404.1">
    <property type="nucleotide sequence ID" value="NZ_CABKVV010000013.1"/>
</dbReference>
<keyword evidence="1" id="KW-1133">Transmembrane helix</keyword>
<keyword evidence="3" id="KW-1185">Reference proteome</keyword>
<dbReference type="EMBL" id="JANFZH010000001">
    <property type="protein sequence ID" value="MCQ4838470.1"/>
    <property type="molecule type" value="Genomic_DNA"/>
</dbReference>
<protein>
    <recommendedName>
        <fullName evidence="4">DUF4064 domain-containing protein</fullName>
    </recommendedName>
</protein>
<evidence type="ECO:0008006" key="4">
    <source>
        <dbReference type="Google" id="ProtNLM"/>
    </source>
</evidence>
<feature type="transmembrane region" description="Helical" evidence="1">
    <location>
        <begin position="51"/>
        <end position="77"/>
    </location>
</feature>
<keyword evidence="1" id="KW-0812">Transmembrane</keyword>
<organism evidence="2 3">
    <name type="scientific">Neglectibacter timonensis</name>
    <dbReference type="NCBI Taxonomy" id="1776382"/>
    <lineage>
        <taxon>Bacteria</taxon>
        <taxon>Bacillati</taxon>
        <taxon>Bacillota</taxon>
        <taxon>Clostridia</taxon>
        <taxon>Eubacteriales</taxon>
        <taxon>Oscillospiraceae</taxon>
        <taxon>Neglectibacter</taxon>
    </lineage>
</organism>
<dbReference type="GeneID" id="90532244"/>
<accession>A0ABT1RVV2</accession>
<dbReference type="Proteomes" id="UP001524473">
    <property type="component" value="Unassembled WGS sequence"/>
</dbReference>
<evidence type="ECO:0000313" key="2">
    <source>
        <dbReference type="EMBL" id="MCQ4838470.1"/>
    </source>
</evidence>
<feature type="transmembrane region" description="Helical" evidence="1">
    <location>
        <begin position="12"/>
        <end position="39"/>
    </location>
</feature>
<keyword evidence="1" id="KW-0472">Membrane</keyword>
<feature type="transmembrane region" description="Helical" evidence="1">
    <location>
        <begin position="115"/>
        <end position="133"/>
    </location>
</feature>
<evidence type="ECO:0000256" key="1">
    <source>
        <dbReference type="SAM" id="Phobius"/>
    </source>
</evidence>
<comment type="caution">
    <text evidence="2">The sequence shown here is derived from an EMBL/GenBank/DDBJ whole genome shotgun (WGS) entry which is preliminary data.</text>
</comment>
<reference evidence="2 3" key="1">
    <citation type="submission" date="2022-06" db="EMBL/GenBank/DDBJ databases">
        <title>Isolation of gut microbiota from human fecal samples.</title>
        <authorList>
            <person name="Pamer E.G."/>
            <person name="Barat B."/>
            <person name="Waligurski E."/>
            <person name="Medina S."/>
            <person name="Paddock L."/>
            <person name="Mostad J."/>
        </authorList>
    </citation>
    <scope>NUCLEOTIDE SEQUENCE [LARGE SCALE GENOMIC DNA]</scope>
    <source>
        <strain evidence="2 3">DFI.9.73</strain>
    </source>
</reference>
<evidence type="ECO:0000313" key="3">
    <source>
        <dbReference type="Proteomes" id="UP001524473"/>
    </source>
</evidence>
<gene>
    <name evidence="2" type="ORF">NE695_00905</name>
</gene>